<feature type="transmembrane region" description="Helical" evidence="1">
    <location>
        <begin position="34"/>
        <end position="58"/>
    </location>
</feature>
<dbReference type="Gramene" id="TraesMAC2D03G01117430.1">
    <property type="protein sequence ID" value="TraesMAC2D03G01117430.1"/>
    <property type="gene ID" value="TraesMAC2D03G01117430"/>
</dbReference>
<keyword evidence="1" id="KW-0812">Transmembrane</keyword>
<evidence type="ECO:0000313" key="3">
    <source>
        <dbReference type="Proteomes" id="UP000280104"/>
    </source>
</evidence>
<keyword evidence="1" id="KW-0472">Membrane</keyword>
<dbReference type="Proteomes" id="UP000280104">
    <property type="component" value="Chromosome II"/>
</dbReference>
<dbReference type="Gramene" id="TraesLDM2D03G01120440.1">
    <property type="protein sequence ID" value="TraesLDM2D03G01120440.1"/>
    <property type="gene ID" value="TraesLDM2D03G01120440"/>
</dbReference>
<feature type="transmembrane region" description="Helical" evidence="1">
    <location>
        <begin position="70"/>
        <end position="89"/>
    </location>
</feature>
<reference evidence="2 3" key="1">
    <citation type="submission" date="2018-05" db="EMBL/GenBank/DDBJ databases">
        <authorList>
            <person name="Thind KAUR A."/>
        </authorList>
    </citation>
    <scope>NUCLEOTIDE SEQUENCE [LARGE SCALE GENOMIC DNA]</scope>
</reference>
<keyword evidence="1" id="KW-1133">Transmembrane helix</keyword>
<dbReference type="Gramene" id="TraesLAC2D03G01070960.1">
    <property type="protein sequence ID" value="TraesLAC2D03G01070960.1"/>
    <property type="gene ID" value="TraesLAC2D03G01070960"/>
</dbReference>
<evidence type="ECO:0000256" key="1">
    <source>
        <dbReference type="SAM" id="Phobius"/>
    </source>
</evidence>
<protein>
    <submittedName>
        <fullName evidence="2">Uncharacterized protein</fullName>
    </submittedName>
</protein>
<feature type="transmembrane region" description="Helical" evidence="1">
    <location>
        <begin position="139"/>
        <end position="168"/>
    </location>
</feature>
<organism evidence="2 3">
    <name type="scientific">Triticum aestivum</name>
    <name type="common">Wheat</name>
    <dbReference type="NCBI Taxonomy" id="4565"/>
    <lineage>
        <taxon>Eukaryota</taxon>
        <taxon>Viridiplantae</taxon>
        <taxon>Streptophyta</taxon>
        <taxon>Embryophyta</taxon>
        <taxon>Tracheophyta</taxon>
        <taxon>Spermatophyta</taxon>
        <taxon>Magnoliopsida</taxon>
        <taxon>Liliopsida</taxon>
        <taxon>Poales</taxon>
        <taxon>Poaceae</taxon>
        <taxon>BOP clade</taxon>
        <taxon>Pooideae</taxon>
        <taxon>Triticodae</taxon>
        <taxon>Triticeae</taxon>
        <taxon>Triticinae</taxon>
        <taxon>Triticum</taxon>
    </lineage>
</organism>
<feature type="transmembrane region" description="Helical" evidence="1">
    <location>
        <begin position="188"/>
        <end position="209"/>
    </location>
</feature>
<dbReference type="Gramene" id="TraesWEE_scaffold_107322_01G000100.1">
    <property type="protein sequence ID" value="TraesWEE_scaffold_107322_01G000100.1"/>
    <property type="gene ID" value="TraesWEE_scaffold_107322_01G000100"/>
</dbReference>
<name>A0A7H4LCW7_WHEAT</name>
<dbReference type="Gramene" id="TraesSYM2D03G01133570.1">
    <property type="protein sequence ID" value="TraesSYM2D03G01133570.1"/>
    <property type="gene ID" value="TraesSYM2D03G01133570"/>
</dbReference>
<dbReference type="Gramene" id="TraesNOR2D03G01135230.1">
    <property type="protein sequence ID" value="TraesNOR2D03G01135230.1"/>
    <property type="gene ID" value="TraesNOR2D03G01135230"/>
</dbReference>
<dbReference type="AlphaFoldDB" id="A0A7H4LCW7"/>
<accession>A0A7H4LCW7</accession>
<feature type="transmembrane region" description="Helical" evidence="1">
    <location>
        <begin position="95"/>
        <end position="118"/>
    </location>
</feature>
<sequence>MAVADAVLPSPLPPPPPPSARTVAVRFALAPMLALGRVLCVAAGALACLCFATAWVTSAAAAARIVARRALGKASAPFLFLEALMYGAFKVYLYSFLVFLALAVLLACVTYVIALVSGSTSGFNKSASGPITRESVAGLFLRLAVFGFVADVAFFLLVVAGHLVAMMSPHVEGSISQGEMVGSVIEDVGTFGMHATACVMIPALFLSLWRAYQVDRKAPSQFC</sequence>
<gene>
    <name evidence="2" type="ORF">CAMPLR22A2D_LOCUS1053</name>
</gene>
<dbReference type="EMBL" id="LS480641">
    <property type="protein sequence ID" value="SPT16455.1"/>
    <property type="molecule type" value="Genomic_DNA"/>
</dbReference>
<evidence type="ECO:0000313" key="2">
    <source>
        <dbReference type="EMBL" id="SPT16455.1"/>
    </source>
</evidence>
<proteinExistence type="predicted"/>